<accession>A0A1Y6CY36</accession>
<dbReference type="InterPro" id="IPR027417">
    <property type="entry name" value="P-loop_NTPase"/>
</dbReference>
<feature type="domain" description="AAA" evidence="1">
    <location>
        <begin position="18"/>
        <end position="148"/>
    </location>
</feature>
<evidence type="ECO:0000259" key="2">
    <source>
        <dbReference type="Pfam" id="PF13635"/>
    </source>
</evidence>
<organism evidence="3 4">
    <name type="scientific">Pseudobacteriovorax antillogorgiicola</name>
    <dbReference type="NCBI Taxonomy" id="1513793"/>
    <lineage>
        <taxon>Bacteria</taxon>
        <taxon>Pseudomonadati</taxon>
        <taxon>Bdellovibrionota</taxon>
        <taxon>Oligoflexia</taxon>
        <taxon>Oligoflexales</taxon>
        <taxon>Pseudobacteriovoracaceae</taxon>
        <taxon>Pseudobacteriovorax</taxon>
    </lineage>
</organism>
<name>A0A1Y6CY36_9BACT</name>
<reference evidence="4" key="1">
    <citation type="submission" date="2017-04" db="EMBL/GenBank/DDBJ databases">
        <authorList>
            <person name="Varghese N."/>
            <person name="Submissions S."/>
        </authorList>
    </citation>
    <scope>NUCLEOTIDE SEQUENCE [LARGE SCALE GENOMIC DNA]</scope>
    <source>
        <strain evidence="4">RKEM611</strain>
    </source>
</reference>
<dbReference type="SUPFAM" id="SSF52540">
    <property type="entry name" value="P-loop containing nucleoside triphosphate hydrolases"/>
    <property type="match status" value="1"/>
</dbReference>
<dbReference type="EMBL" id="FWZT01000042">
    <property type="protein sequence ID" value="SMF82530.1"/>
    <property type="molecule type" value="Genomic_DNA"/>
</dbReference>
<dbReference type="Proteomes" id="UP000192907">
    <property type="component" value="Unassembled WGS sequence"/>
</dbReference>
<dbReference type="Pfam" id="PF13635">
    <property type="entry name" value="DUF4143"/>
    <property type="match status" value="1"/>
</dbReference>
<protein>
    <recommendedName>
        <fullName evidence="5">AAA+ ATPase domain-containing protein</fullName>
    </recommendedName>
</protein>
<dbReference type="InterPro" id="IPR025420">
    <property type="entry name" value="DUF4143"/>
</dbReference>
<evidence type="ECO:0000259" key="1">
    <source>
        <dbReference type="Pfam" id="PF13173"/>
    </source>
</evidence>
<dbReference type="RefSeq" id="WP_132326139.1">
    <property type="nucleotide sequence ID" value="NZ_SLZT01000042.1"/>
</dbReference>
<evidence type="ECO:0000313" key="4">
    <source>
        <dbReference type="Proteomes" id="UP000192907"/>
    </source>
</evidence>
<dbReference type="AlphaFoldDB" id="A0A1Y6CY36"/>
<evidence type="ECO:0008006" key="5">
    <source>
        <dbReference type="Google" id="ProtNLM"/>
    </source>
</evidence>
<feature type="domain" description="DUF4143" evidence="2">
    <location>
        <begin position="221"/>
        <end position="386"/>
    </location>
</feature>
<dbReference type="PANTHER" id="PTHR33295">
    <property type="entry name" value="ATPASE"/>
    <property type="match status" value="1"/>
</dbReference>
<dbReference type="InterPro" id="IPR041682">
    <property type="entry name" value="AAA_14"/>
</dbReference>
<dbReference type="Pfam" id="PF13173">
    <property type="entry name" value="AAA_14"/>
    <property type="match status" value="1"/>
</dbReference>
<dbReference type="STRING" id="1513793.SAMN06296036_1424"/>
<gene>
    <name evidence="3" type="ORF">SAMN06296036_1424</name>
</gene>
<proteinExistence type="predicted"/>
<sequence>MERLDIRSLEDWKNSDARKPILIDGARQTGKTWLVEKLFAPSFRKVHSFDFRENKQLHEYFSESLEPGRVLDNLMLHVGEDFDLANDLIFFDEIGECQGAVDSLKYFADYETPLYLCASGSNIGLLQSFPVGKVKVLNIWPMSFEEFLMASGDTQALRAYREQSRLMAAHTKLWKYLLDYFYVGGMPEAVASWFGHADAGINSRVEAVSQVHSDLVQGYYRDFGKYSGHVDSMHIERVFNNVPVQLAKTLDNSVKRFVFKDVIPHKKRYLELSTPIDWLCKTKLISKSFLVDSAPRSPLKSLIKENMFKLYFFDLGILGHILEIGYQEQIAQKFIEKGFVAENFVQNELVRIFGNHTYFWSQGQSEIEFLLKVDDGSIVPVEVKSGKRTRAKSLMVYRDKYQPKKTIKLVGAAGGSSESELVWPLYYASYLDRL</sequence>
<dbReference type="OrthoDB" id="9801806at2"/>
<evidence type="ECO:0000313" key="3">
    <source>
        <dbReference type="EMBL" id="SMF82530.1"/>
    </source>
</evidence>
<dbReference type="PANTHER" id="PTHR33295:SF7">
    <property type="entry name" value="ATPASE"/>
    <property type="match status" value="1"/>
</dbReference>
<keyword evidence="4" id="KW-1185">Reference proteome</keyword>